<dbReference type="Proteomes" id="UP001519460">
    <property type="component" value="Unassembled WGS sequence"/>
</dbReference>
<comment type="caution">
    <text evidence="2">The sequence shown here is derived from an EMBL/GenBank/DDBJ whole genome shotgun (WGS) entry which is preliminary data.</text>
</comment>
<gene>
    <name evidence="2" type="ORF">BaRGS_00004777</name>
</gene>
<evidence type="ECO:0000313" key="3">
    <source>
        <dbReference type="Proteomes" id="UP001519460"/>
    </source>
</evidence>
<dbReference type="EMBL" id="JACVVK020000017">
    <property type="protein sequence ID" value="KAK7504045.1"/>
    <property type="molecule type" value="Genomic_DNA"/>
</dbReference>
<sequence>MFGTKCLGIPLRVELSKLFTGSQPAFVVCGSIQFFGAIMFSTPDRLSAFVTRKHGFASSANATAEYHASPPGGEEKNLPENSESPQNRPP</sequence>
<dbReference type="AlphaFoldDB" id="A0ABD0LXZ8"/>
<evidence type="ECO:0000256" key="1">
    <source>
        <dbReference type="SAM" id="MobiDB-lite"/>
    </source>
</evidence>
<proteinExistence type="predicted"/>
<organism evidence="2 3">
    <name type="scientific">Batillaria attramentaria</name>
    <dbReference type="NCBI Taxonomy" id="370345"/>
    <lineage>
        <taxon>Eukaryota</taxon>
        <taxon>Metazoa</taxon>
        <taxon>Spiralia</taxon>
        <taxon>Lophotrochozoa</taxon>
        <taxon>Mollusca</taxon>
        <taxon>Gastropoda</taxon>
        <taxon>Caenogastropoda</taxon>
        <taxon>Sorbeoconcha</taxon>
        <taxon>Cerithioidea</taxon>
        <taxon>Batillariidae</taxon>
        <taxon>Batillaria</taxon>
    </lineage>
</organism>
<name>A0ABD0LXZ8_9CAEN</name>
<reference evidence="2 3" key="1">
    <citation type="journal article" date="2023" name="Sci. Data">
        <title>Genome assembly of the Korean intertidal mud-creeper Batillaria attramentaria.</title>
        <authorList>
            <person name="Patra A.K."/>
            <person name="Ho P.T."/>
            <person name="Jun S."/>
            <person name="Lee S.J."/>
            <person name="Kim Y."/>
            <person name="Won Y.J."/>
        </authorList>
    </citation>
    <scope>NUCLEOTIDE SEQUENCE [LARGE SCALE GENOMIC DNA]</scope>
    <source>
        <strain evidence="2">Wonlab-2016</strain>
    </source>
</reference>
<evidence type="ECO:0000313" key="2">
    <source>
        <dbReference type="EMBL" id="KAK7504045.1"/>
    </source>
</evidence>
<protein>
    <submittedName>
        <fullName evidence="2">Uncharacterized protein</fullName>
    </submittedName>
</protein>
<keyword evidence="3" id="KW-1185">Reference proteome</keyword>
<feature type="compositionally biased region" description="Polar residues" evidence="1">
    <location>
        <begin position="79"/>
        <end position="90"/>
    </location>
</feature>
<accession>A0ABD0LXZ8</accession>
<feature type="region of interest" description="Disordered" evidence="1">
    <location>
        <begin position="60"/>
        <end position="90"/>
    </location>
</feature>